<feature type="region of interest" description="Disordered" evidence="2">
    <location>
        <begin position="5071"/>
        <end position="5100"/>
    </location>
</feature>
<feature type="compositionally biased region" description="Low complexity" evidence="2">
    <location>
        <begin position="1831"/>
        <end position="1848"/>
    </location>
</feature>
<feature type="region of interest" description="Disordered" evidence="2">
    <location>
        <begin position="391"/>
        <end position="420"/>
    </location>
</feature>
<keyword evidence="4" id="KW-1185">Reference proteome</keyword>
<feature type="coiled-coil region" evidence="1">
    <location>
        <begin position="1943"/>
        <end position="1988"/>
    </location>
</feature>
<dbReference type="GO" id="GO:0000146">
    <property type="term" value="F:microfilament motor activity"/>
    <property type="evidence" value="ECO:0007669"/>
    <property type="project" value="TreeGrafter"/>
</dbReference>
<feature type="coiled-coil region" evidence="1">
    <location>
        <begin position="3023"/>
        <end position="3068"/>
    </location>
</feature>
<proteinExistence type="predicted"/>
<feature type="compositionally biased region" description="Low complexity" evidence="2">
    <location>
        <begin position="391"/>
        <end position="408"/>
    </location>
</feature>
<feature type="coiled-coil region" evidence="1">
    <location>
        <begin position="4823"/>
        <end position="4868"/>
    </location>
</feature>
<feature type="region of interest" description="Disordered" evidence="2">
    <location>
        <begin position="1110"/>
        <end position="1141"/>
    </location>
</feature>
<feature type="region of interest" description="Disordered" evidence="2">
    <location>
        <begin position="2911"/>
        <end position="2940"/>
    </location>
</feature>
<feature type="region of interest" description="Disordered" evidence="2">
    <location>
        <begin position="2011"/>
        <end position="2040"/>
    </location>
</feature>
<feature type="coiled-coil region" evidence="1">
    <location>
        <begin position="6443"/>
        <end position="6488"/>
    </location>
</feature>
<feature type="region of interest" description="Disordered" evidence="2">
    <location>
        <begin position="1831"/>
        <end position="1860"/>
    </location>
</feature>
<feature type="region of interest" description="Disordered" evidence="2">
    <location>
        <begin position="2552"/>
        <end position="2580"/>
    </location>
</feature>
<feature type="compositionally biased region" description="Low complexity" evidence="2">
    <location>
        <begin position="3631"/>
        <end position="3648"/>
    </location>
</feature>
<feature type="region of interest" description="Disordered" evidence="2">
    <location>
        <begin position="211"/>
        <end position="240"/>
    </location>
</feature>
<feature type="coiled-coil region" evidence="1">
    <location>
        <begin position="1043"/>
        <end position="1088"/>
    </location>
</feature>
<feature type="compositionally biased region" description="Low complexity" evidence="2">
    <location>
        <begin position="1471"/>
        <end position="1488"/>
    </location>
</feature>
<feature type="coiled-coil region" evidence="1">
    <location>
        <begin position="2483"/>
        <end position="2528"/>
    </location>
</feature>
<feature type="compositionally biased region" description="Low complexity" evidence="2">
    <location>
        <begin position="2191"/>
        <end position="2208"/>
    </location>
</feature>
<feature type="coiled-coil region" evidence="1">
    <location>
        <begin position="2843"/>
        <end position="2888"/>
    </location>
</feature>
<feature type="compositionally biased region" description="Low complexity" evidence="2">
    <location>
        <begin position="6152"/>
        <end position="6168"/>
    </location>
</feature>
<dbReference type="GO" id="GO:0016460">
    <property type="term" value="C:myosin II complex"/>
    <property type="evidence" value="ECO:0007669"/>
    <property type="project" value="TreeGrafter"/>
</dbReference>
<feature type="compositionally biased region" description="Low complexity" evidence="2">
    <location>
        <begin position="5611"/>
        <end position="5628"/>
    </location>
</feature>
<comment type="caution">
    <text evidence="3">The sequence shown here is derived from an EMBL/GenBank/DDBJ whole genome shotgun (WGS) entry which is preliminary data.</text>
</comment>
<feature type="region of interest" description="Disordered" evidence="2">
    <location>
        <begin position="5971"/>
        <end position="6000"/>
    </location>
</feature>
<feature type="compositionally biased region" description="Low complexity" evidence="2">
    <location>
        <begin position="4711"/>
        <end position="4728"/>
    </location>
</feature>
<feature type="region of interest" description="Disordered" evidence="2">
    <location>
        <begin position="5791"/>
        <end position="5820"/>
    </location>
</feature>
<feature type="compositionally biased region" description="Low complexity" evidence="2">
    <location>
        <begin position="4891"/>
        <end position="4908"/>
    </location>
</feature>
<feature type="region of interest" description="Disordered" evidence="2">
    <location>
        <begin position="1471"/>
        <end position="1500"/>
    </location>
</feature>
<dbReference type="Proteomes" id="UP001367676">
    <property type="component" value="Unassembled WGS sequence"/>
</dbReference>
<gene>
    <name evidence="3" type="ORF">V9T40_011381</name>
</gene>
<feature type="region of interest" description="Disordered" evidence="2">
    <location>
        <begin position="3451"/>
        <end position="3480"/>
    </location>
</feature>
<feature type="coiled-coil region" evidence="1">
    <location>
        <begin position="5543"/>
        <end position="5588"/>
    </location>
</feature>
<feature type="region of interest" description="Disordered" evidence="2">
    <location>
        <begin position="4891"/>
        <end position="4920"/>
    </location>
</feature>
<feature type="coiled-coil region" evidence="1">
    <location>
        <begin position="5003"/>
        <end position="5048"/>
    </location>
</feature>
<feature type="coiled-coil region" evidence="1">
    <location>
        <begin position="5723"/>
        <end position="5768"/>
    </location>
</feature>
<feature type="coiled-coil region" evidence="1">
    <location>
        <begin position="1583"/>
        <end position="1628"/>
    </location>
</feature>
<feature type="compositionally biased region" description="Low complexity" evidence="2">
    <location>
        <begin position="3091"/>
        <end position="3108"/>
    </location>
</feature>
<feature type="coiled-coil region" evidence="1">
    <location>
        <begin position="6263"/>
        <end position="6308"/>
    </location>
</feature>
<feature type="compositionally biased region" description="Low complexity" evidence="2">
    <location>
        <begin position="4531"/>
        <end position="4548"/>
    </location>
</feature>
<feature type="region of interest" description="Disordered" evidence="2">
    <location>
        <begin position="1651"/>
        <end position="1680"/>
    </location>
</feature>
<feature type="coiled-coil region" evidence="1">
    <location>
        <begin position="4103"/>
        <end position="4148"/>
    </location>
</feature>
<feature type="compositionally biased region" description="Low complexity" evidence="2">
    <location>
        <begin position="1651"/>
        <end position="1668"/>
    </location>
</feature>
<feature type="coiled-coil region" evidence="1">
    <location>
        <begin position="3563"/>
        <end position="3608"/>
    </location>
</feature>
<feature type="compositionally biased region" description="Low complexity" evidence="2">
    <location>
        <begin position="6332"/>
        <end position="6348"/>
    </location>
</feature>
<feature type="coiled-coil region" evidence="1">
    <location>
        <begin position="3743"/>
        <end position="3788"/>
    </location>
</feature>
<feature type="coiled-coil region" evidence="1">
    <location>
        <begin position="3923"/>
        <end position="3968"/>
    </location>
</feature>
<evidence type="ECO:0000256" key="2">
    <source>
        <dbReference type="SAM" id="MobiDB-lite"/>
    </source>
</evidence>
<feature type="coiled-coil region" evidence="1">
    <location>
        <begin position="683"/>
        <end position="728"/>
    </location>
</feature>
<feature type="coiled-coil region" evidence="1">
    <location>
        <begin position="143"/>
        <end position="188"/>
    </location>
</feature>
<feature type="coiled-coil region" evidence="1">
    <location>
        <begin position="5903"/>
        <end position="5948"/>
    </location>
</feature>
<feature type="coiled-coil region" evidence="1">
    <location>
        <begin position="503"/>
        <end position="548"/>
    </location>
</feature>
<dbReference type="GO" id="GO:0005737">
    <property type="term" value="C:cytoplasm"/>
    <property type="evidence" value="ECO:0007669"/>
    <property type="project" value="TreeGrafter"/>
</dbReference>
<feature type="region of interest" description="Disordered" evidence="2">
    <location>
        <begin position="3992"/>
        <end position="4020"/>
    </location>
</feature>
<feature type="coiled-coil region" evidence="1">
    <location>
        <begin position="4283"/>
        <end position="4328"/>
    </location>
</feature>
<feature type="region of interest" description="Disordered" evidence="2">
    <location>
        <begin position="4172"/>
        <end position="4200"/>
    </location>
</feature>
<feature type="coiled-coil region" evidence="1">
    <location>
        <begin position="3203"/>
        <end position="3248"/>
    </location>
</feature>
<feature type="region of interest" description="Disordered" evidence="2">
    <location>
        <begin position="5611"/>
        <end position="5640"/>
    </location>
</feature>
<feature type="compositionally biased region" description="Low complexity" evidence="2">
    <location>
        <begin position="4351"/>
        <end position="4368"/>
    </location>
</feature>
<feature type="compositionally biased region" description="Low complexity" evidence="2">
    <location>
        <begin position="2011"/>
        <end position="2028"/>
    </location>
</feature>
<feature type="coiled-coil region" evidence="1">
    <location>
        <begin position="1223"/>
        <end position="1268"/>
    </location>
</feature>
<feature type="coiled-coil region" evidence="1">
    <location>
        <begin position="2303"/>
        <end position="2348"/>
    </location>
</feature>
<feature type="region of interest" description="Disordered" evidence="2">
    <location>
        <begin position="3091"/>
        <end position="3120"/>
    </location>
</feature>
<feature type="compositionally biased region" description="Low complexity" evidence="2">
    <location>
        <begin position="5971"/>
        <end position="5988"/>
    </location>
</feature>
<feature type="region of interest" description="Disordered" evidence="2">
    <location>
        <begin position="4711"/>
        <end position="4740"/>
    </location>
</feature>
<feature type="compositionally biased region" description="Low complexity" evidence="2">
    <location>
        <begin position="3271"/>
        <end position="3288"/>
    </location>
</feature>
<feature type="region of interest" description="Disordered" evidence="2">
    <location>
        <begin position="3811"/>
        <end position="3840"/>
    </location>
</feature>
<dbReference type="GO" id="GO:0051015">
    <property type="term" value="F:actin filament binding"/>
    <property type="evidence" value="ECO:0007669"/>
    <property type="project" value="TreeGrafter"/>
</dbReference>
<feature type="region of interest" description="Disordered" evidence="2">
    <location>
        <begin position="3631"/>
        <end position="3660"/>
    </location>
</feature>
<feature type="coiled-coil region" evidence="1">
    <location>
        <begin position="5183"/>
        <end position="5228"/>
    </location>
</feature>
<dbReference type="PANTHER" id="PTHR45615">
    <property type="entry name" value="MYOSIN HEAVY CHAIN, NON-MUSCLE"/>
    <property type="match status" value="1"/>
</dbReference>
<feature type="coiled-coil region" evidence="1">
    <location>
        <begin position="4463"/>
        <end position="4508"/>
    </location>
</feature>
<feature type="region of interest" description="Disordered" evidence="2">
    <location>
        <begin position="750"/>
        <end position="781"/>
    </location>
</feature>
<name>A0AAN9T7T8_9HEMI</name>
<feature type="region of interest" description="Disordered" evidence="2">
    <location>
        <begin position="5251"/>
        <end position="5280"/>
    </location>
</feature>
<feature type="region of interest" description="Disordered" evidence="2">
    <location>
        <begin position="2731"/>
        <end position="2760"/>
    </location>
</feature>
<sequence>MILYSNITFITALYLDPWYKEEASLYVMVYYSDLIDRVQVLGDFNQKQLLQFYYHLQGKEPKSIIWDNCYTQLRQEANIKLDRKNTAFALSFSTNGLECSIMLSRFGSPPQKKRRMSADNMMACDAKDYGGVIDDDDGADRLRDDLNRQLEQTTRERDEAQHALQDVLAEMEEDREGQRELFQVMENNLIVILNESSALRAENARLRHAAASSRRQPAAATAEPAAAVLPPPIRDPSRSMYDRIDRPTKAQRSCDNGDICRSRKNTAFALSFSTNGLECSIMLSRFGSPPQKKRRMSADNMMACDAKDYGGVIDDDDGADRLRDDLNRQLEQTTRERDEAQHALQDVLAEMEEDREGQRELFQVMENNLIVILNESSALRAENARLRHAAASSRRQPAAATAEPAAAVLPPPIRDPSRSMYDRIDRPTKAQRSCDNGDICRSRKNTAFALSFSTNGLECSIMLSRFGSPPQKKRRMSADNMMACDAKDYGGVIDDDDGADRLRDDLNRRLEQTTRERDEAQHALQDVLAEMEEDREGQRELFQVMENNLIVILNESSALRAENARLRHAAASFRRQPAAATAEPAAAVLPPPIRDPSRSMYDRIDRPTKAQHSCDNGDICRSRKNTAFALSFSTNGLECSIMLSRFGSPPQKKRRMSADNMMACDAKDYGGVIDDDDGADRLRDDLNRRLEQTTRERDEAQHALQDVLAEMEEDREGQRELFQVMENNLIVILNESSALRAENARLRHAAASSRRQPAAATAEPDAAVLPPPIRDPSRSMYDRIDRPTKAQRSCDNGDICRSRKNTAFALSFSTNGLECSIMLSRFGSPPQKKRRMSADNMMACDAKDYGGVIDDDDGADRLRDDLNRRLEQTTRERDEAQHALQDVLAEMEEDREGQRELFQVMENNLIVILNESSALRAENARLRHAAASFRRQPAAATAEPAAAVLPPPIRDPSRSMYDRIDRPTKAQRSCDNGDICRSRKNTAFALSFSTNGLECSIMLSRFGSPPQKKRRMSADNMMACDAKDYGGVIDDDDGADRLRDDLNRRLEQTTRERDEAQHALQDVLAEMEEDREGQRELFQVMENNLIVILNESSALRAENARLRHAAASSRRQPAAATAEPDAAVLPPPIRDPSRSMYDRIDRPTKAQRSCDNGDICRSRKNTAFALSFSTNGLECSIMLSRFGSPPQKKRRMSADNMMACDAKDYGGVIDDDDGADRLRDDLNRRLEQTTRERDEAQHALQDVLAEMEEDREGQRELFQVMENNLIVILNESSALRAENARLRHAAASSRRQPAAATAEPAAAVLPPPIRDPSRSMYDRIDRPTKAQRSCDNGDICRSRKNTAFALSFSTNGLECSIMLSRFGSPPQKKRRMSADNMMACDAKDYGGVIDDDDGADRLRDDLNRQLEQTTRERDEAQHALQDVLAEMEEDREGQRELFQVMENNLIVILNESSALRAENARLRHAAASSRRQPAAATAEPAAAVLPPPIRDPSRSMYDRIDRPTKAQRSCDNGDICRSRKNTAFALSFSTNGLECSIMLSRFGSPPQKKRRMSADNMMACDAKDYGGVIDDDDGADRLRDDLNRRLEQTTRERDEAQHALQDVLAEMEEDREGQRELFQVMENNLIVILNESSALRAENARLRHAAASSRRQPAAATAEPAAAVLPPPIRDPSQSMYDRIDRPTKAQRSCDNGDICRSRKNTAFALSFSTNGLECSIMLSRFGSPPQKKRRMSADNMMACDAKDYGGVIDDDDGADRLRDDLNRQLEQTTRERDEAQHALQDVLAEMEEDREGQRELFQVMENNLIVILNESSALRAENARLRHAAASSRRQPAAATAEPAAAVLPPPIRDPSRSMYDRIDRPTKAQRSCDNGDICRSRKNTAFALSFSTNGLECSIMLSRFGSPPQKKRRMSADNMMACDAKDYGGVIDDDDGADRLRDDLNRRLEQTTRERDEAQHALQDVLAEMEEDREGQRELFQVMENNLIVILNESSALRAENARLRHAAASSRRQPAAATAEPAAAVLPPPIRDPSQSMYDRIDRPTKAQRSCDNGDICRSRKNTAFALSFSTNGLECSIMLSRFGSPPQKKRRMSADNMMACDAKDYGGVIDDDDGADRLRDDLNRRLEQTTRERDEAQHALQDVLAEMEEDREGQRELFQVMENNLIVILNESSALRAENARLRHAAASSRRQPAAATAEPAAAVLPPPIRDPSQSMYDRIDRPTKAQRSCDNGDICRSRKNTAFALSFSTNGLECSIMLSRFGSPPQKKRRMSADNMMACDAKDYGGVIDDDDGADRLRDDLNRQLEQTTRERDEAQHALQDVLAEMEEDREGQRELFQVMENNLIVILNESSALQVENARLRHAAASSRRQPAAATAEPAAAVLPPPIRDPSQSMYDRIDRPTKAQRSCDNGDICRSRKNTAFALSFSTNGLECSIMLSRFGSPPQKKRRMSADNMMACDAKDYGGVIDDDDGADRLRDDLNRQLEQTTRERDEAQHALQDVLAEMEEDREGQRELFQVMENNLIVILNESSALQVENARLRHAAASSRRQPAAATAEPAAAVLPPPIRDPSQSMYDRIDRPTKAQRSCDNGDICRSRKNTAFALSFSTNGLECSIMLSRFGSPPQKKRRMSADNMMACDAKDYGGVIDDDDGADRLRDDLNRQLEQTTRERDEAQHALQDVLAEMEEDREGQRELFQVMENNLIVILNESSALRAENARLRHAAASSRRQPAAATAEPAAAVLPPPIRDPSRSMYDRIDRPTKAQRSCDNGDICRSRKNTAFALSFSTNGLECSIMLSRFGSPPQKKRRMSADNMMACDAKDYGGVIDDDDGADRLRDDLNRRLEQTTRERDEAQHALQDVLAEMEEDREGQRELFQVMENNLIVILNESSALRAENARLRHAAASSRRQPAAATAEPAAAVLPPPIRDPSQSMYDRIDRPTKAQRSCDNGDICRSRKNTAFALSFSTNGLECSIMLSRFGSPPQKKRRMSADNMMACDAKDYGGVIDDDDGADRLRDDLNRRLEQTTRERDEAQHALQDVLAEMEEDREGQRELFQVMENNLIVILNESSALRAENARLRHAAASSRRQPAAATAEPAAAVLPPPIRDPSQSMYDRIDRPTKAQRSCDNGDICRSRKNTAFALSFSTNGLECSIMLSRFGSPPQKKRRMSADNMMACDAKDYGGVIDDDDGADRLRDDLNRRLEQTTRERDEAQHALQDVLAEMEEDREGQRELFQVMENNLIVILNESSALRAENARLRHAAASSRRQPAAATAEPAAAVLPPPIRDPSQSMYDRIDRPTKAQRSCDNGDICRSRKNTAFALSFSTNGLECSIMLSRFGSPPQKKRRMSADNMMACDAKDYGGVIDDDDGADRLRDDLNRQLEQTTRERDEAQHALQDVLAEMEEDREGQRELFQVMGNNLIVILNESSALRAENARLRHAAASSRRQPAAATAEPAAAVLPPPIRDPSRSMYDRIDRPTKAQRSCDNGDICRSRKNTAFALSFSTNGLECSIMLSRFGSPPQKKRRMSADNMMACDAKDYGGVIDDDDGADRLRDDLNRRLEQTTRERDEAQHALQDVLAEMEEDREGQRELFQVMENNLIVILNESSALRAENARLRHAAASSRRQPAAATAEPAAAVLPPPIRDPSQSMYDRIDRPTKAQRSCDNGDICRSRKNTAFALSFSTNGLECSIMLSRFGSPPQKKRRMSADNMMACDAKDYGGVIDDDDGADRLRDDLNRRLEQTTRERDEAQHALQDVLAEMEEDREGQRELFQVMENNLIVILNESSALRAENARLRHAAASSRRQPAAATAEPAAAVLPPPIRDPSQSMYDRIDRPTKAQRSCDNGDICRSRKNTAFALSFSTNGLECSIMLSRFGSPPQKKRRMSADNMMACDAKDYGGVIDDDDGADRLRDDLNRQLEQTTRERDEAQHALQDVLAEMEEDREGQRELFQVMENNLIVILNESSALQVENARLRHAAASSRRQPAAATAEPAAAVLPPPIRDPSQSMYDRIDRPTKAQRSCDNGDICRSRKNTAFALSFSTNGLECSIMLSRFGSPPQKKRRMSADNMMACDAKDYGGVIDDDDGADRLRDDLNRQLEQTTRERDEAQHALQDVLAEMEEDREGQRELFQVMENNLIVILNESSALQVENARLRHAAASSRRQPAAATAEPAAAVLPPPIRDPSQSMYDRIDRPTKAQRSCDNGDICRSRKNTAFALSFSTNGLECSIMLSRFGSPPQKKRRMSADNMMACDAKDYGGVIDDDDGADRLRDDLNRQLEQTTRERDEAQHALQDVLAEMEEDREGQRELFQVMENNLIVILNESSALRAENARLRHAAASSRRQPAAATAEPAAAVLPPPIRDPSRSMYDRIDRPTKAQRSCDNGDICRSRKNTAFALSFSTNGLECSIMLSRFGSPPQKKRRMSADNMMACDAKDYGGVIDDDDGADRLRDDLNRRLEQTTRERDEAQHALQDVLAEMEEDREGQRELFQVMENNLIVILNESSALRAENARLRHAAASSRRQPAAATAEPAAAVLPPPIRDPSQSMYDRIDRPTKAQRSCDNGDICRSRKNTAFALSFSTNGLECSIMLSRFGSPPQKKRRMSADNMMACDAKDYGGVIDDDDGADRLRDDLNRRLEQTTRERDEAQHALQDVLAEMEEDREGQRELFQVMENNLIVILNESSALRAENARLRHAAASSRRQPAAATAEPAAAVLPPPIRDPSQSMYDRIDRPTKAQRSCDNGDICRSRKNTAFALSFSTNGLECSIMLSRFGSPPQKKRRMSADNMMACDAKDYGGVIDDDDGADRLRDDLNRRLEQTTRERDEAQHALQDVLAEMEEDREGQRELFQVMENNLIVILNESSALRAENARLRHAAASSRRQPAAATAEPAAAVLPPPIRDPSQSMYDRIDRPTKAQRSCDNGDICRSRKNTAFALSFSTNGLECSIMLSRFGSPPQKKRRMSADNMMACDAKDYGGVIDDDDGADRLRDDLNRQLEQTTRERDEAQHALQDVLAEMEEDREGQRELFQVMENNLIVILNESSALRAENARLRHAAASSRRQPAAATAEPAAAVLPPPIRDPSRSMYDRIDRPTKAQRSCDNGDICRSRKNTAFALSFSTNGLECSIMLSRFGSPPQKKRRMSADNMMACDAKDYGGVIDDDDGADRLRDDLNRRLEQTTRERDEAQHALQDVLAEMEEDREGQRELFQVMENNLIVILNESSALRAENARLRHAAASSRRQPAAATAEPAAAVLPPPIRDPSQSMYDRIDRPTKAQRSCDNGDICRSRKNTAFALSFSTNGLECSIMLSRFGSPPQKKRRMSADNMMACDAKDYGGVIDDDDGADRLRDDLNRRLEQTTRERDEAQHALQDVLAEMEEDREGQRELFQVMENNLIVILNESSALRAENARLRHAAASSRRQPAAATAEPAAAVLPPPIRDPSQSMYDRIDRPTKAQRSCDNGDICRSRKNTAFALSFSTNGLECSIMLSRFGSPPQKKRRMSADNMMACDAKDYGGVIDDDDGADRLRDDLNRQLEQTTRERDEAQHALQDVLAEMEEDREGQRELFQVMENNLIVILNESSALRAENARLRHAAASSRRQPAAATAEPAAAVLPPPIRDPSRSMYDRIDRPTKAQRSCDNGDICRSRKNTAFALSFSTNGLECSIMLSRFGSPPQKKRRMSADNMMACDAKDYGGVIDDDDGADRLRDDLNRRLEQTTRERDEAQHALQDVLAEMEEDREGQRELFQVMENNLIVILNESSALRAENARLRHAAASSRRQPAAATAEPAAAVLPPPIRDPSQSMYDRIDRPTKAQRSCDNGDICRSRKNTAFALSFSTNGLECSIMLSRFGSPPQKKRRMSADNMMACDAKDYGGVIDDDDGADRLRDDLNRRLEQTTRERDEAQHALQDVLAEMEEDREGQRELFQVMENNLIVILNESSALRAENARLRHAAASSRRQPAAATAEPAAAVLPPPIRDPSQSMYDRIDRPTKAQRSCDNGDICRSRKNTAFALSFSTNGLECSIMLSRFGSPPQKKRRMSADNMMACDAKDYGGVIDDDDGADRLRDDLNRQLEQTTRERDEAQHALQDVLAEMEEDREGQRELFQVMENNLIVILNESSALQVENARLRHAAASSRRQPAAATAEPAAAVLPPPIRDPSQSMYDRIDRPTKAQRSCDNGDICRSRKNTAFALSFSTNGLECSIMLSRFGSPPQKKRRMSADNMMACDAKDYGGVIDDDDGADRLRDDLNRQLEQTTRERDEAQHALQDVLAEMEEDREGQRELFQVMENNLIVILNESSALQVENARLRHAAASSRRQPAAATAEPAAAVLPPPIRDPSQSMYDRIDRPTKAQRSCDNGDICRSRKNTAFALSFSTNGLECSIMLSRFGSPPQKKRRMSADNMMACDAKDYGGVIDDDDGADRLRDDLNRRLEQTTRERDEAQHALQDVLAEMEEDREGQRELFQVMENNLIVMLQNSHLVQPRFACEWLFCGEWDHISSLCPNAIYPVTHEIQEMYYKQLRLVKMEMGVLPYVRRQHQQNYPPNGNIFEVSKVLLLMESGKGDQYKGKTLAEINIDPTIETAEEEDDIHNEFLDVPVASSSRAEDKSESLDSDNDYESSYSSETK</sequence>
<feature type="region of interest" description="Disordered" evidence="2">
    <location>
        <begin position="6332"/>
        <end position="6360"/>
    </location>
</feature>
<feature type="compositionally biased region" description="Low complexity" evidence="2">
    <location>
        <begin position="3811"/>
        <end position="3828"/>
    </location>
</feature>
<feature type="region of interest" description="Disordered" evidence="2">
    <location>
        <begin position="6152"/>
        <end position="6180"/>
    </location>
</feature>
<dbReference type="EMBL" id="JBBCAQ010000037">
    <property type="protein sequence ID" value="KAK7574190.1"/>
    <property type="molecule type" value="Genomic_DNA"/>
</dbReference>
<feature type="region of interest" description="Disordered" evidence="2">
    <location>
        <begin position="1291"/>
        <end position="1320"/>
    </location>
</feature>
<feature type="compositionally biased region" description="Low complexity" evidence="2">
    <location>
        <begin position="2911"/>
        <end position="2928"/>
    </location>
</feature>
<feature type="compositionally biased region" description="Low complexity" evidence="2">
    <location>
        <begin position="3992"/>
        <end position="4008"/>
    </location>
</feature>
<reference evidence="3 4" key="1">
    <citation type="submission" date="2024-03" db="EMBL/GenBank/DDBJ databases">
        <title>Adaptation during the transition from Ophiocordyceps entomopathogen to insect associate is accompanied by gene loss and intensified selection.</title>
        <authorList>
            <person name="Ward C.M."/>
            <person name="Onetto C.A."/>
            <person name="Borneman A.R."/>
        </authorList>
    </citation>
    <scope>NUCLEOTIDE SEQUENCE [LARGE SCALE GENOMIC DNA]</scope>
    <source>
        <strain evidence="3">AWRI1</strain>
        <tissue evidence="3">Single Adult Female</tissue>
    </source>
</reference>
<feature type="coiled-coil region" evidence="1">
    <location>
        <begin position="2663"/>
        <end position="2708"/>
    </location>
</feature>
<feature type="coiled-coil region" evidence="1">
    <location>
        <begin position="2123"/>
        <end position="2168"/>
    </location>
</feature>
<organism evidence="3 4">
    <name type="scientific">Parthenolecanium corni</name>
    <dbReference type="NCBI Taxonomy" id="536013"/>
    <lineage>
        <taxon>Eukaryota</taxon>
        <taxon>Metazoa</taxon>
        <taxon>Ecdysozoa</taxon>
        <taxon>Arthropoda</taxon>
        <taxon>Hexapoda</taxon>
        <taxon>Insecta</taxon>
        <taxon>Pterygota</taxon>
        <taxon>Neoptera</taxon>
        <taxon>Paraneoptera</taxon>
        <taxon>Hemiptera</taxon>
        <taxon>Sternorrhyncha</taxon>
        <taxon>Coccoidea</taxon>
        <taxon>Coccidae</taxon>
        <taxon>Parthenolecanium</taxon>
    </lineage>
</organism>
<feature type="region of interest" description="Disordered" evidence="2">
    <location>
        <begin position="4531"/>
        <end position="4560"/>
    </location>
</feature>
<feature type="coiled-coil region" evidence="1">
    <location>
        <begin position="863"/>
        <end position="908"/>
    </location>
</feature>
<feature type="region of interest" description="Disordered" evidence="2">
    <location>
        <begin position="2372"/>
        <end position="2400"/>
    </location>
</feature>
<feature type="coiled-coil region" evidence="1">
    <location>
        <begin position="323"/>
        <end position="368"/>
    </location>
</feature>
<feature type="coiled-coil region" evidence="1">
    <location>
        <begin position="4643"/>
        <end position="4688"/>
    </location>
</feature>
<feature type="compositionally biased region" description="Low complexity" evidence="2">
    <location>
        <begin position="2731"/>
        <end position="2748"/>
    </location>
</feature>
<feature type="compositionally biased region" description="Low complexity" evidence="2">
    <location>
        <begin position="1110"/>
        <end position="1127"/>
    </location>
</feature>
<evidence type="ECO:0000313" key="3">
    <source>
        <dbReference type="EMBL" id="KAK7574190.1"/>
    </source>
</evidence>
<feature type="coiled-coil region" evidence="1">
    <location>
        <begin position="3383"/>
        <end position="3410"/>
    </location>
</feature>
<accession>A0AAN9T7T8</accession>
<feature type="compositionally biased region" description="Low complexity" evidence="2">
    <location>
        <begin position="5071"/>
        <end position="5088"/>
    </location>
</feature>
<feature type="compositionally biased region" description="Low complexity" evidence="2">
    <location>
        <begin position="1291"/>
        <end position="1308"/>
    </location>
</feature>
<feature type="region of interest" description="Disordered" evidence="2">
    <location>
        <begin position="4351"/>
        <end position="4380"/>
    </location>
</feature>
<feature type="coiled-coil region" evidence="1">
    <location>
        <begin position="6083"/>
        <end position="6128"/>
    </location>
</feature>
<feature type="coiled-coil region" evidence="1">
    <location>
        <begin position="5363"/>
        <end position="5408"/>
    </location>
</feature>
<feature type="region of interest" description="Disordered" evidence="2">
    <location>
        <begin position="3271"/>
        <end position="3300"/>
    </location>
</feature>
<feature type="coiled-coil region" evidence="1">
    <location>
        <begin position="1763"/>
        <end position="1808"/>
    </location>
</feature>
<feature type="compositionally biased region" description="Low complexity" evidence="2">
    <location>
        <begin position="2372"/>
        <end position="2388"/>
    </location>
</feature>
<feature type="compositionally biased region" description="Low complexity" evidence="2">
    <location>
        <begin position="2552"/>
        <end position="2568"/>
    </location>
</feature>
<evidence type="ECO:0000313" key="4">
    <source>
        <dbReference type="Proteomes" id="UP001367676"/>
    </source>
</evidence>
<feature type="compositionally biased region" description="Low complexity" evidence="2">
    <location>
        <begin position="3451"/>
        <end position="3468"/>
    </location>
</feature>
<feature type="region of interest" description="Disordered" evidence="2">
    <location>
        <begin position="2191"/>
        <end position="2220"/>
    </location>
</feature>
<feature type="region of interest" description="Disordered" evidence="2">
    <location>
        <begin position="6602"/>
        <end position="6644"/>
    </location>
</feature>
<keyword evidence="1" id="KW-0175">Coiled coil</keyword>
<feature type="compositionally biased region" description="Low complexity" evidence="2">
    <location>
        <begin position="5431"/>
        <end position="5448"/>
    </location>
</feature>
<evidence type="ECO:0000256" key="1">
    <source>
        <dbReference type="SAM" id="Coils"/>
    </source>
</evidence>
<feature type="compositionally biased region" description="Low complexity" evidence="2">
    <location>
        <begin position="211"/>
        <end position="228"/>
    </location>
</feature>
<feature type="compositionally biased region" description="Low complexity" evidence="2">
    <location>
        <begin position="4172"/>
        <end position="4188"/>
    </location>
</feature>
<feature type="coiled-coil region" evidence="1">
    <location>
        <begin position="1403"/>
        <end position="1448"/>
    </location>
</feature>
<dbReference type="GO" id="GO:0032982">
    <property type="term" value="C:myosin filament"/>
    <property type="evidence" value="ECO:0007669"/>
    <property type="project" value="TreeGrafter"/>
</dbReference>
<feature type="compositionally biased region" description="Low complexity" evidence="2">
    <location>
        <begin position="750"/>
        <end position="767"/>
    </location>
</feature>
<dbReference type="PANTHER" id="PTHR45615:SF40">
    <property type="entry name" value="MYOSIN HEAVY CHAIN, NON-MUSCLE"/>
    <property type="match status" value="1"/>
</dbReference>
<feature type="compositionally biased region" description="Low complexity" evidence="2">
    <location>
        <begin position="5251"/>
        <end position="5268"/>
    </location>
</feature>
<feature type="compositionally biased region" description="Low complexity" evidence="2">
    <location>
        <begin position="5791"/>
        <end position="5808"/>
    </location>
</feature>
<protein>
    <submittedName>
        <fullName evidence="3">Uncharacterized protein</fullName>
    </submittedName>
</protein>
<feature type="region of interest" description="Disordered" evidence="2">
    <location>
        <begin position="5431"/>
        <end position="5460"/>
    </location>
</feature>